<feature type="transmembrane region" description="Helical" evidence="1">
    <location>
        <begin position="7"/>
        <end position="28"/>
    </location>
</feature>
<organism evidence="2 3">
    <name type="scientific">Bacteroides uniformis</name>
    <dbReference type="NCBI Taxonomy" id="820"/>
    <lineage>
        <taxon>Bacteria</taxon>
        <taxon>Pseudomonadati</taxon>
        <taxon>Bacteroidota</taxon>
        <taxon>Bacteroidia</taxon>
        <taxon>Bacteroidales</taxon>
        <taxon>Bacteroidaceae</taxon>
        <taxon>Bacteroides</taxon>
    </lineage>
</organism>
<dbReference type="EMBL" id="QRXV01000006">
    <property type="protein sequence ID" value="RGU39944.1"/>
    <property type="molecule type" value="Genomic_DNA"/>
</dbReference>
<dbReference type="RefSeq" id="WP_117922753.1">
    <property type="nucleotide sequence ID" value="NZ_JADMPP010000030.1"/>
</dbReference>
<proteinExistence type="predicted"/>
<evidence type="ECO:0000313" key="3">
    <source>
        <dbReference type="Proteomes" id="UP000284022"/>
    </source>
</evidence>
<comment type="caution">
    <text evidence="2">The sequence shown here is derived from an EMBL/GenBank/DDBJ whole genome shotgun (WGS) entry which is preliminary data.</text>
</comment>
<evidence type="ECO:0000313" key="2">
    <source>
        <dbReference type="EMBL" id="RGU39944.1"/>
    </source>
</evidence>
<dbReference type="Proteomes" id="UP000284022">
    <property type="component" value="Unassembled WGS sequence"/>
</dbReference>
<reference evidence="2 3" key="1">
    <citation type="submission" date="2018-08" db="EMBL/GenBank/DDBJ databases">
        <title>A genome reference for cultivated species of the human gut microbiota.</title>
        <authorList>
            <person name="Zou Y."/>
            <person name="Xue W."/>
            <person name="Luo G."/>
        </authorList>
    </citation>
    <scope>NUCLEOTIDE SEQUENCE [LARGE SCALE GENOMIC DNA]</scope>
    <source>
        <strain evidence="2 3">AF17-20</strain>
    </source>
</reference>
<feature type="transmembrane region" description="Helical" evidence="1">
    <location>
        <begin position="48"/>
        <end position="70"/>
    </location>
</feature>
<protein>
    <submittedName>
        <fullName evidence="2">Uncharacterized protein</fullName>
    </submittedName>
</protein>
<dbReference type="AlphaFoldDB" id="A0A412SQQ7"/>
<gene>
    <name evidence="2" type="ORF">DWW83_07390</name>
</gene>
<accession>A0A412SQQ7</accession>
<name>A0A412SQQ7_BACUN</name>
<evidence type="ECO:0000256" key="1">
    <source>
        <dbReference type="SAM" id="Phobius"/>
    </source>
</evidence>
<sequence>MKKVLSWIIAIGFSGILVQPVQWLLGLIPWEKFILKENWIWLIKPQFSFLNIVVFLILIIAITYILKLIFKMGKCHIAKKKEESLKKINSYTDEEDGIKVTWDVGIGSLYNNNPFAYNIQIFCTKHGNVPLRMIGGHCTDPTCPNAIKYFNKNIIKNNIESVLIDAQNKNS</sequence>
<keyword evidence="1" id="KW-1133">Transmembrane helix</keyword>
<keyword evidence="1" id="KW-0472">Membrane</keyword>
<keyword evidence="1" id="KW-0812">Transmembrane</keyword>